<dbReference type="PROSITE" id="PS01124">
    <property type="entry name" value="HTH_ARAC_FAMILY_2"/>
    <property type="match status" value="1"/>
</dbReference>
<keyword evidence="6" id="KW-1185">Reference proteome</keyword>
<dbReference type="PANTHER" id="PTHR46796:SF13">
    <property type="entry name" value="HTH-TYPE TRANSCRIPTIONAL ACTIVATOR RHAS"/>
    <property type="match status" value="1"/>
</dbReference>
<dbReference type="GO" id="GO:0043565">
    <property type="term" value="F:sequence-specific DNA binding"/>
    <property type="evidence" value="ECO:0007669"/>
    <property type="project" value="InterPro"/>
</dbReference>
<evidence type="ECO:0000259" key="4">
    <source>
        <dbReference type="PROSITE" id="PS01124"/>
    </source>
</evidence>
<dbReference type="InterPro" id="IPR009057">
    <property type="entry name" value="Homeodomain-like_sf"/>
</dbReference>
<dbReference type="PANTHER" id="PTHR46796">
    <property type="entry name" value="HTH-TYPE TRANSCRIPTIONAL ACTIVATOR RHAS-RELATED"/>
    <property type="match status" value="1"/>
</dbReference>
<dbReference type="InterPro" id="IPR046532">
    <property type="entry name" value="DUF6597"/>
</dbReference>
<keyword evidence="2" id="KW-0238">DNA-binding</keyword>
<dbReference type="EMBL" id="CP040004">
    <property type="protein sequence ID" value="QCT42272.1"/>
    <property type="molecule type" value="Genomic_DNA"/>
</dbReference>
<accession>A0A4P9A3B0</accession>
<keyword evidence="3" id="KW-0804">Transcription</keyword>
<sequence length="246" mass="28156">MYIPTQNGIKRAVHSVRYAETAPPDTLAKLVHCFWWLQTDTLLPSDFHYHVLPDACVDIVFDLSSRRMATIMTPYTTSTTLNLGKSFRYVGIRLLPGVWRDDIANVVGGHIDVSQIGTQPIAEVYDRLCGRPSFAQQKVLVQFTKNLTAENVIAPNKYIMMILDQLDTIHTVADMANVVNLSPRQLQRIFKQMIGFSPHDFLKVVRLQQSFNQHYLTVYTDQSHFIRSFRRITGYTPKNYAGTFDV</sequence>
<dbReference type="Gene3D" id="1.10.10.60">
    <property type="entry name" value="Homeodomain-like"/>
    <property type="match status" value="2"/>
</dbReference>
<evidence type="ECO:0000313" key="6">
    <source>
        <dbReference type="Proteomes" id="UP000310639"/>
    </source>
</evidence>
<reference evidence="5 6" key="1">
    <citation type="submission" date="2019-04" db="EMBL/GenBank/DDBJ databases">
        <title>Saccharibacteria TM7 genomes.</title>
        <authorList>
            <person name="Bor B."/>
            <person name="He X."/>
            <person name="Chen T."/>
            <person name="Dewhirst F.E."/>
        </authorList>
    </citation>
    <scope>NUCLEOTIDE SEQUENCE [LARGE SCALE GENOMIC DNA]</scope>
    <source>
        <strain evidence="5 6">BB001</strain>
    </source>
</reference>
<dbReference type="InterPro" id="IPR050204">
    <property type="entry name" value="AraC_XylS_family_regulators"/>
</dbReference>
<dbReference type="SUPFAM" id="SSF46689">
    <property type="entry name" value="Homeodomain-like"/>
    <property type="match status" value="1"/>
</dbReference>
<gene>
    <name evidence="5" type="ORF">FBF37_02190</name>
</gene>
<dbReference type="Pfam" id="PF20240">
    <property type="entry name" value="DUF6597"/>
    <property type="match status" value="1"/>
</dbReference>
<evidence type="ECO:0000256" key="1">
    <source>
        <dbReference type="ARBA" id="ARBA00023015"/>
    </source>
</evidence>
<dbReference type="KEGG" id="nft:FBF37_02190"/>
<dbReference type="SMART" id="SM00342">
    <property type="entry name" value="HTH_ARAC"/>
    <property type="match status" value="1"/>
</dbReference>
<evidence type="ECO:0000256" key="2">
    <source>
        <dbReference type="ARBA" id="ARBA00023125"/>
    </source>
</evidence>
<name>A0A4P9A3B0_9BACT</name>
<dbReference type="GO" id="GO:0003700">
    <property type="term" value="F:DNA-binding transcription factor activity"/>
    <property type="evidence" value="ECO:0007669"/>
    <property type="project" value="InterPro"/>
</dbReference>
<dbReference type="OrthoDB" id="9809338at2"/>
<dbReference type="RefSeq" id="WP_138079062.1">
    <property type="nucleotide sequence ID" value="NZ_CP040004.1"/>
</dbReference>
<evidence type="ECO:0000313" key="5">
    <source>
        <dbReference type="EMBL" id="QCT42272.1"/>
    </source>
</evidence>
<protein>
    <submittedName>
        <fullName evidence="5">Helix-turn-helix transcriptional regulator</fullName>
    </submittedName>
</protein>
<proteinExistence type="predicted"/>
<dbReference type="AlphaFoldDB" id="A0A4P9A3B0"/>
<feature type="domain" description="HTH araC/xylS-type" evidence="4">
    <location>
        <begin position="156"/>
        <end position="243"/>
    </location>
</feature>
<organism evidence="5 6">
    <name type="scientific">Candidatus Nanosynbacter featherlites</name>
    <dbReference type="NCBI Taxonomy" id="2572088"/>
    <lineage>
        <taxon>Bacteria</taxon>
        <taxon>Candidatus Saccharimonadota</taxon>
        <taxon>Candidatus Saccharimonadia</taxon>
        <taxon>Candidatus Nanosynbacterales</taxon>
        <taxon>Candidatus Nanosynbacteraceae</taxon>
        <taxon>Candidatus Nanosynbacter</taxon>
    </lineage>
</organism>
<evidence type="ECO:0000256" key="3">
    <source>
        <dbReference type="ARBA" id="ARBA00023163"/>
    </source>
</evidence>
<dbReference type="InterPro" id="IPR018060">
    <property type="entry name" value="HTH_AraC"/>
</dbReference>
<dbReference type="Proteomes" id="UP000310639">
    <property type="component" value="Chromosome"/>
</dbReference>
<keyword evidence="1" id="KW-0805">Transcription regulation</keyword>